<dbReference type="InterPro" id="IPR005793">
    <property type="entry name" value="Formyl_trans_C"/>
</dbReference>
<dbReference type="PROSITE" id="PS00373">
    <property type="entry name" value="GART"/>
    <property type="match status" value="1"/>
</dbReference>
<comment type="function">
    <text evidence="5">Attaches a formyl group to the free amino group of methionyl-tRNA(fMet). The formyl group appears to play a dual role in the initiator identity of N-formylmethionyl-tRNA by promoting its recognition by IF2 and preventing the misappropriation of this tRNA by the elongation apparatus.</text>
</comment>
<dbReference type="GO" id="GO:0005829">
    <property type="term" value="C:cytosol"/>
    <property type="evidence" value="ECO:0007669"/>
    <property type="project" value="TreeGrafter"/>
</dbReference>
<dbReference type="HAMAP" id="MF_00182">
    <property type="entry name" value="Formyl_trans"/>
    <property type="match status" value="1"/>
</dbReference>
<evidence type="ECO:0000256" key="1">
    <source>
        <dbReference type="ARBA" id="ARBA00010699"/>
    </source>
</evidence>
<dbReference type="Pfam" id="PF00551">
    <property type="entry name" value="Formyl_trans_N"/>
    <property type="match status" value="1"/>
</dbReference>
<accession>A0A4R7KQY5</accession>
<dbReference type="SUPFAM" id="SSF50486">
    <property type="entry name" value="FMT C-terminal domain-like"/>
    <property type="match status" value="1"/>
</dbReference>
<evidence type="ECO:0000256" key="2">
    <source>
        <dbReference type="ARBA" id="ARBA00012261"/>
    </source>
</evidence>
<dbReference type="NCBIfam" id="TIGR00460">
    <property type="entry name" value="fmt"/>
    <property type="match status" value="1"/>
</dbReference>
<keyword evidence="4 5" id="KW-0648">Protein biosynthesis</keyword>
<evidence type="ECO:0000313" key="8">
    <source>
        <dbReference type="EMBL" id="TDT61640.1"/>
    </source>
</evidence>
<dbReference type="Proteomes" id="UP000295325">
    <property type="component" value="Unassembled WGS sequence"/>
</dbReference>
<comment type="catalytic activity">
    <reaction evidence="5">
        <text>L-methionyl-tRNA(fMet) + (6R)-10-formyltetrahydrofolate = N-formyl-L-methionyl-tRNA(fMet) + (6S)-5,6,7,8-tetrahydrofolate + H(+)</text>
        <dbReference type="Rhea" id="RHEA:24380"/>
        <dbReference type="Rhea" id="RHEA-COMP:9952"/>
        <dbReference type="Rhea" id="RHEA-COMP:9953"/>
        <dbReference type="ChEBI" id="CHEBI:15378"/>
        <dbReference type="ChEBI" id="CHEBI:57453"/>
        <dbReference type="ChEBI" id="CHEBI:78530"/>
        <dbReference type="ChEBI" id="CHEBI:78844"/>
        <dbReference type="ChEBI" id="CHEBI:195366"/>
        <dbReference type="EC" id="2.1.2.9"/>
    </reaction>
</comment>
<dbReference type="SUPFAM" id="SSF53328">
    <property type="entry name" value="Formyltransferase"/>
    <property type="match status" value="1"/>
</dbReference>
<dbReference type="PANTHER" id="PTHR11138:SF5">
    <property type="entry name" value="METHIONYL-TRNA FORMYLTRANSFERASE, MITOCHONDRIAL"/>
    <property type="match status" value="1"/>
</dbReference>
<organism evidence="8 9">
    <name type="scientific">Fonticella tunisiensis</name>
    <dbReference type="NCBI Taxonomy" id="1096341"/>
    <lineage>
        <taxon>Bacteria</taxon>
        <taxon>Bacillati</taxon>
        <taxon>Bacillota</taxon>
        <taxon>Clostridia</taxon>
        <taxon>Eubacteriales</taxon>
        <taxon>Clostridiaceae</taxon>
        <taxon>Fonticella</taxon>
    </lineage>
</organism>
<comment type="similarity">
    <text evidence="1 5">Belongs to the Fmt family.</text>
</comment>
<keyword evidence="9" id="KW-1185">Reference proteome</keyword>
<dbReference type="InterPro" id="IPR041711">
    <property type="entry name" value="Met-tRNA-FMT_N"/>
</dbReference>
<dbReference type="CDD" id="cd08646">
    <property type="entry name" value="FMT_core_Met-tRNA-FMT_N"/>
    <property type="match status" value="1"/>
</dbReference>
<feature type="domain" description="Formyl transferase N-terminal" evidence="6">
    <location>
        <begin position="18"/>
        <end position="174"/>
    </location>
</feature>
<protein>
    <recommendedName>
        <fullName evidence="2 5">Methionyl-tRNA formyltransferase</fullName>
        <ecNumber evidence="2 5">2.1.2.9</ecNumber>
    </recommendedName>
</protein>
<name>A0A4R7KQY5_9CLOT</name>
<gene>
    <name evidence="5" type="primary">fmt</name>
    <name evidence="8" type="ORF">EDD71_106124</name>
</gene>
<dbReference type="EMBL" id="SOAZ01000006">
    <property type="protein sequence ID" value="TDT61640.1"/>
    <property type="molecule type" value="Genomic_DNA"/>
</dbReference>
<evidence type="ECO:0000259" key="6">
    <source>
        <dbReference type="Pfam" id="PF00551"/>
    </source>
</evidence>
<feature type="binding site" evidence="5">
    <location>
        <begin position="104"/>
        <end position="107"/>
    </location>
    <ligand>
        <name>(6S)-5,6,7,8-tetrahydrofolate</name>
        <dbReference type="ChEBI" id="CHEBI:57453"/>
    </ligand>
</feature>
<evidence type="ECO:0000256" key="3">
    <source>
        <dbReference type="ARBA" id="ARBA00022679"/>
    </source>
</evidence>
<dbReference type="CDD" id="cd08704">
    <property type="entry name" value="Met_tRNA_FMT_C"/>
    <property type="match status" value="1"/>
</dbReference>
<comment type="caution">
    <text evidence="8">The sequence shown here is derived from an EMBL/GenBank/DDBJ whole genome shotgun (WGS) entry which is preliminary data.</text>
</comment>
<dbReference type="AlphaFoldDB" id="A0A4R7KQY5"/>
<dbReference type="Gene3D" id="3.40.50.12230">
    <property type="match status" value="1"/>
</dbReference>
<dbReference type="InterPro" id="IPR001555">
    <property type="entry name" value="GART_AS"/>
</dbReference>
<dbReference type="GO" id="GO:0004479">
    <property type="term" value="F:methionyl-tRNA formyltransferase activity"/>
    <property type="evidence" value="ECO:0007669"/>
    <property type="project" value="UniProtKB-UniRule"/>
</dbReference>
<evidence type="ECO:0000256" key="5">
    <source>
        <dbReference type="HAMAP-Rule" id="MF_00182"/>
    </source>
</evidence>
<reference evidence="8 9" key="1">
    <citation type="submission" date="2019-03" db="EMBL/GenBank/DDBJ databases">
        <title>Genomic Encyclopedia of Type Strains, Phase IV (KMG-IV): sequencing the most valuable type-strain genomes for metagenomic binning, comparative biology and taxonomic classification.</title>
        <authorList>
            <person name="Goeker M."/>
        </authorList>
    </citation>
    <scope>NUCLEOTIDE SEQUENCE [LARGE SCALE GENOMIC DNA]</scope>
    <source>
        <strain evidence="8 9">DSM 24455</strain>
    </source>
</reference>
<evidence type="ECO:0000313" key="9">
    <source>
        <dbReference type="Proteomes" id="UP000295325"/>
    </source>
</evidence>
<dbReference type="InterPro" id="IPR002376">
    <property type="entry name" value="Formyl_transf_N"/>
</dbReference>
<dbReference type="EC" id="2.1.2.9" evidence="2 5"/>
<evidence type="ECO:0000256" key="4">
    <source>
        <dbReference type="ARBA" id="ARBA00022917"/>
    </source>
</evidence>
<evidence type="ECO:0000259" key="7">
    <source>
        <dbReference type="Pfam" id="PF02911"/>
    </source>
</evidence>
<sequence>MGTPEFSVPSLERLIKEYDVVGVFTQPDRPKGRGQKVQFTPVKEIALKHNIPVFQPERLRKDNQSIESLRKLNPDVIVVIAYGQILPKEVLEIPVHGCINVHASLLPRLRGAAPINWAIINGYTRTGITTMLMDEGLDTGDMLLKEEIDILEGETAGELHDRLMILGADVLIKTLKALEAGQLKPEKQDDSMSTYAPMLKKELGRINWDKNAKDIYNLIRGVTPWPGAYCYYKGTMIKIWKADKIDEGDRSNPGEILKVSREGIEVACRKGSIIIKELQEVGGKRMNVAAYLNGHNLKSGEKLE</sequence>
<feature type="domain" description="Formyl transferase C-terminal" evidence="7">
    <location>
        <begin position="199"/>
        <end position="296"/>
    </location>
</feature>
<dbReference type="Pfam" id="PF02911">
    <property type="entry name" value="Formyl_trans_C"/>
    <property type="match status" value="1"/>
</dbReference>
<dbReference type="InterPro" id="IPR005794">
    <property type="entry name" value="Fmt"/>
</dbReference>
<dbReference type="PANTHER" id="PTHR11138">
    <property type="entry name" value="METHIONYL-TRNA FORMYLTRANSFERASE"/>
    <property type="match status" value="1"/>
</dbReference>
<dbReference type="FunFam" id="3.40.50.12230:FF:000001">
    <property type="entry name" value="Methionyl-tRNA formyltransferase"/>
    <property type="match status" value="1"/>
</dbReference>
<dbReference type="InterPro" id="IPR011034">
    <property type="entry name" value="Formyl_transferase-like_C_sf"/>
</dbReference>
<proteinExistence type="inferred from homology"/>
<dbReference type="InterPro" id="IPR036477">
    <property type="entry name" value="Formyl_transf_N_sf"/>
</dbReference>
<keyword evidence="3 5" id="KW-0808">Transferase</keyword>
<dbReference type="InterPro" id="IPR044135">
    <property type="entry name" value="Met-tRNA-FMT_C"/>
</dbReference>